<accession>A0ABY8CZ85</accession>
<dbReference type="RefSeq" id="WP_280734255.1">
    <property type="nucleotide sequence ID" value="NZ_CP120368.1"/>
</dbReference>
<feature type="compositionally biased region" description="Basic and acidic residues" evidence="1">
    <location>
        <begin position="1"/>
        <end position="12"/>
    </location>
</feature>
<gene>
    <name evidence="2" type="ORF">PYH38_005824</name>
</gene>
<organism evidence="2 3">
    <name type="scientific">Sinorhizobium numidicum</name>
    <dbReference type="NCBI Taxonomy" id="680248"/>
    <lineage>
        <taxon>Bacteria</taxon>
        <taxon>Pseudomonadati</taxon>
        <taxon>Pseudomonadota</taxon>
        <taxon>Alphaproteobacteria</taxon>
        <taxon>Hyphomicrobiales</taxon>
        <taxon>Rhizobiaceae</taxon>
        <taxon>Sinorhizobium/Ensifer group</taxon>
        <taxon>Sinorhizobium</taxon>
    </lineage>
</organism>
<feature type="region of interest" description="Disordered" evidence="1">
    <location>
        <begin position="1"/>
        <end position="32"/>
    </location>
</feature>
<name>A0ABY8CZ85_9HYPH</name>
<dbReference type="EMBL" id="CP120371">
    <property type="protein sequence ID" value="WEX83437.1"/>
    <property type="molecule type" value="Genomic_DNA"/>
</dbReference>
<protein>
    <submittedName>
        <fullName evidence="2">Uncharacterized protein</fullName>
    </submittedName>
</protein>
<evidence type="ECO:0000313" key="3">
    <source>
        <dbReference type="Proteomes" id="UP001235547"/>
    </source>
</evidence>
<proteinExistence type="predicted"/>
<reference evidence="2 3" key="1">
    <citation type="submission" date="2023-03" db="EMBL/GenBank/DDBJ databases">
        <authorList>
            <person name="Kaur S."/>
            <person name="Espinosa-Saiz D."/>
            <person name="Velazquez E."/>
            <person name="Menendez E."/>
            <person name="diCenzo G.C."/>
        </authorList>
    </citation>
    <scope>NUCLEOTIDE SEQUENCE [LARGE SCALE GENOMIC DNA]</scope>
    <source>
        <strain evidence="2 3">LMG 27395</strain>
    </source>
</reference>
<evidence type="ECO:0000256" key="1">
    <source>
        <dbReference type="SAM" id="MobiDB-lite"/>
    </source>
</evidence>
<dbReference type="Proteomes" id="UP001235547">
    <property type="component" value="Chromosome 1"/>
</dbReference>
<evidence type="ECO:0000313" key="2">
    <source>
        <dbReference type="EMBL" id="WEX83437.1"/>
    </source>
</evidence>
<keyword evidence="3" id="KW-1185">Reference proteome</keyword>
<sequence length="204" mass="22650">MSDPSIRAEPKYSKGRKRAQGTPERRRENTAGQCQLVDARRTVRRYSIGNLEIGYQPNDPRYLKTADQKIHRQPIMIIGTRHFFRGSRALRGVTRQAAGYGNPTENSTEGRTSTLRRRSAIASGLQESPSGAITPQQFKHERRAARDDFLPAPSPARPRLSPANAFAGLTRDKPFLSLPGLPSRHAALNPMVLSAPHIVIKPNP</sequence>